<name>A0ABZ0X584_9GAMM</name>
<organism evidence="2 3">
    <name type="scientific">Kangiella aquimarina</name>
    <dbReference type="NCBI Taxonomy" id="261965"/>
    <lineage>
        <taxon>Bacteria</taxon>
        <taxon>Pseudomonadati</taxon>
        <taxon>Pseudomonadota</taxon>
        <taxon>Gammaproteobacteria</taxon>
        <taxon>Kangiellales</taxon>
        <taxon>Kangiellaceae</taxon>
        <taxon>Kangiella</taxon>
    </lineage>
</organism>
<sequence length="90" mass="9626">MSKSIKHILLIVALLGMALVGVAHAKAPDHETSDCAICLYQPFKDYHSSSPTLFVASPSMIAEQSIAWPTPVIESCPRTGYFGRAPPVSA</sequence>
<protein>
    <submittedName>
        <fullName evidence="2">Uncharacterized protein</fullName>
    </submittedName>
</protein>
<gene>
    <name evidence="2" type="ORF">SR900_02445</name>
</gene>
<evidence type="ECO:0000313" key="3">
    <source>
        <dbReference type="Proteomes" id="UP001324185"/>
    </source>
</evidence>
<feature type="signal peptide" evidence="1">
    <location>
        <begin position="1"/>
        <end position="25"/>
    </location>
</feature>
<dbReference type="Proteomes" id="UP001324185">
    <property type="component" value="Chromosome"/>
</dbReference>
<keyword evidence="3" id="KW-1185">Reference proteome</keyword>
<reference evidence="2 3" key="1">
    <citation type="submission" date="2023-11" db="EMBL/GenBank/DDBJ databases">
        <title>MicrobeMod: A computational toolkit for identifying prokaryotic methylation and restriction-modification with nanopore sequencing.</title>
        <authorList>
            <person name="Crits-Christoph A."/>
            <person name="Kang S.C."/>
            <person name="Lee H."/>
            <person name="Ostrov N."/>
        </authorList>
    </citation>
    <scope>NUCLEOTIDE SEQUENCE [LARGE SCALE GENOMIC DNA]</scope>
    <source>
        <strain evidence="2 3">DSMZ 16071</strain>
    </source>
</reference>
<feature type="chain" id="PRO_5045112663" evidence="1">
    <location>
        <begin position="26"/>
        <end position="90"/>
    </location>
</feature>
<proteinExistence type="predicted"/>
<keyword evidence="1" id="KW-0732">Signal</keyword>
<evidence type="ECO:0000313" key="2">
    <source>
        <dbReference type="EMBL" id="WQG85757.1"/>
    </source>
</evidence>
<dbReference type="EMBL" id="CP140158">
    <property type="protein sequence ID" value="WQG85757.1"/>
    <property type="molecule type" value="Genomic_DNA"/>
</dbReference>
<accession>A0ABZ0X584</accession>
<dbReference type="RefSeq" id="WP_018623751.1">
    <property type="nucleotide sequence ID" value="NZ_CP140158.1"/>
</dbReference>
<evidence type="ECO:0000256" key="1">
    <source>
        <dbReference type="SAM" id="SignalP"/>
    </source>
</evidence>